<name>A0A8S1QK55_PARPR</name>
<organism evidence="1 2">
    <name type="scientific">Paramecium primaurelia</name>
    <dbReference type="NCBI Taxonomy" id="5886"/>
    <lineage>
        <taxon>Eukaryota</taxon>
        <taxon>Sar</taxon>
        <taxon>Alveolata</taxon>
        <taxon>Ciliophora</taxon>
        <taxon>Intramacronucleata</taxon>
        <taxon>Oligohymenophorea</taxon>
        <taxon>Peniculida</taxon>
        <taxon>Parameciidae</taxon>
        <taxon>Paramecium</taxon>
    </lineage>
</organism>
<proteinExistence type="predicted"/>
<keyword evidence="2" id="KW-1185">Reference proteome</keyword>
<reference evidence="1" key="1">
    <citation type="submission" date="2021-01" db="EMBL/GenBank/DDBJ databases">
        <authorList>
            <consortium name="Genoscope - CEA"/>
            <person name="William W."/>
        </authorList>
    </citation>
    <scope>NUCLEOTIDE SEQUENCE</scope>
</reference>
<accession>A0A8S1QK55</accession>
<evidence type="ECO:0000313" key="2">
    <source>
        <dbReference type="Proteomes" id="UP000688137"/>
    </source>
</evidence>
<protein>
    <submittedName>
        <fullName evidence="1">Uncharacterized protein</fullName>
    </submittedName>
</protein>
<evidence type="ECO:0000313" key="1">
    <source>
        <dbReference type="EMBL" id="CAD8116073.1"/>
    </source>
</evidence>
<dbReference type="EMBL" id="CAJJDM010000178">
    <property type="protein sequence ID" value="CAD8116073.1"/>
    <property type="molecule type" value="Genomic_DNA"/>
</dbReference>
<dbReference type="AlphaFoldDB" id="A0A8S1QK55"/>
<gene>
    <name evidence="1" type="ORF">PPRIM_AZ9-3.1.T1690016</name>
</gene>
<sequence length="47" mass="5679">MDLYMRCQSFNGQCTAIQASIIQWMKYQQIINQMEKCWFNIKLRSVS</sequence>
<comment type="caution">
    <text evidence="1">The sequence shown here is derived from an EMBL/GenBank/DDBJ whole genome shotgun (WGS) entry which is preliminary data.</text>
</comment>
<dbReference type="Proteomes" id="UP000688137">
    <property type="component" value="Unassembled WGS sequence"/>
</dbReference>